<keyword evidence="6" id="KW-0072">Autophagy</keyword>
<dbReference type="PANTHER" id="PTHR46753:SF5">
    <property type="entry name" value="RUN AND FYVE DOMAIN CONTAINING 4"/>
    <property type="match status" value="1"/>
</dbReference>
<evidence type="ECO:0000256" key="5">
    <source>
        <dbReference type="ARBA" id="ARBA00022833"/>
    </source>
</evidence>
<dbReference type="FunFam" id="1.20.58.900:FF:000015">
    <property type="entry name" value="RUN and FYVE domain containing 4"/>
    <property type="match status" value="1"/>
</dbReference>
<dbReference type="PROSITE" id="PS50178">
    <property type="entry name" value="ZF_FYVE"/>
    <property type="match status" value="1"/>
</dbReference>
<organism evidence="17 18">
    <name type="scientific">Crotalus adamanteus</name>
    <name type="common">Eastern diamondback rattlesnake</name>
    <dbReference type="NCBI Taxonomy" id="8729"/>
    <lineage>
        <taxon>Eukaryota</taxon>
        <taxon>Metazoa</taxon>
        <taxon>Chordata</taxon>
        <taxon>Craniata</taxon>
        <taxon>Vertebrata</taxon>
        <taxon>Euteleostomi</taxon>
        <taxon>Lepidosauria</taxon>
        <taxon>Squamata</taxon>
        <taxon>Bifurcata</taxon>
        <taxon>Unidentata</taxon>
        <taxon>Episquamata</taxon>
        <taxon>Toxicofera</taxon>
        <taxon>Serpentes</taxon>
        <taxon>Colubroidea</taxon>
        <taxon>Viperidae</taxon>
        <taxon>Crotalinae</taxon>
        <taxon>Crotalus</taxon>
    </lineage>
</organism>
<dbReference type="GO" id="GO:0006914">
    <property type="term" value="P:autophagy"/>
    <property type="evidence" value="ECO:0007669"/>
    <property type="project" value="UniProtKB-KW"/>
</dbReference>
<dbReference type="GO" id="GO:0007033">
    <property type="term" value="P:vacuole organization"/>
    <property type="evidence" value="ECO:0007669"/>
    <property type="project" value="UniProtKB-ARBA"/>
</dbReference>
<evidence type="ECO:0000256" key="9">
    <source>
        <dbReference type="ARBA" id="ARBA00023329"/>
    </source>
</evidence>
<accession>A0AAW1C7U2</accession>
<keyword evidence="8" id="KW-0458">Lysosome</keyword>
<dbReference type="AlphaFoldDB" id="A0AAW1C7U2"/>
<reference evidence="17 18" key="1">
    <citation type="journal article" date="2024" name="Proc. Natl. Acad. Sci. U.S.A.">
        <title>The genetic regulatory architecture and epigenomic basis for age-related changes in rattlesnake venom.</title>
        <authorList>
            <person name="Hogan M.P."/>
            <person name="Holding M.L."/>
            <person name="Nystrom G.S."/>
            <person name="Colston T.J."/>
            <person name="Bartlett D.A."/>
            <person name="Mason A.J."/>
            <person name="Ellsworth S.A."/>
            <person name="Rautsaw R.M."/>
            <person name="Lawrence K.C."/>
            <person name="Strickland J.L."/>
            <person name="He B."/>
            <person name="Fraser P."/>
            <person name="Margres M.J."/>
            <person name="Gilbert D.M."/>
            <person name="Gibbs H.L."/>
            <person name="Parkinson C.L."/>
            <person name="Rokyta D.R."/>
        </authorList>
    </citation>
    <scope>NUCLEOTIDE SEQUENCE [LARGE SCALE GENOMIC DNA]</scope>
    <source>
        <strain evidence="17">DRR0105</strain>
    </source>
</reference>
<name>A0AAW1C7U2_CROAD</name>
<evidence type="ECO:0000256" key="10">
    <source>
        <dbReference type="ARBA" id="ARBA00059075"/>
    </source>
</evidence>
<feature type="coiled-coil region" evidence="13">
    <location>
        <begin position="582"/>
        <end position="831"/>
    </location>
</feature>
<keyword evidence="7 13" id="KW-0175">Coiled coil</keyword>
<dbReference type="SUPFAM" id="SSF57903">
    <property type="entry name" value="FYVE/PHD zinc finger"/>
    <property type="match status" value="1"/>
</dbReference>
<dbReference type="CDD" id="cd15745">
    <property type="entry name" value="FYVE_RUFY4"/>
    <property type="match status" value="1"/>
</dbReference>
<dbReference type="GO" id="GO:0005764">
    <property type="term" value="C:lysosome"/>
    <property type="evidence" value="ECO:0007669"/>
    <property type="project" value="UniProtKB-SubCell"/>
</dbReference>
<evidence type="ECO:0000256" key="1">
    <source>
        <dbReference type="ARBA" id="ARBA00004371"/>
    </source>
</evidence>
<dbReference type="Pfam" id="PF25366">
    <property type="entry name" value="RUFY4"/>
    <property type="match status" value="1"/>
</dbReference>
<sequence>MNLGLLVCDSRFRPSPQKRKMWRCASGGGRGNRRSNPERGFPSRNFRFAGGDREVAEEPLGQERPKWRIGDDLKNTLVDLNQNYRERGLPVTDGSQELQPFCSQLEFLLQYDLKEKKNLFGQRKDYWDFLSQNLTRLNSNPHAGVQHVISLDKLKTAVGKGRAFIRYCLVHQQLAETLQLCFMEPETTSEWYYAHSPFLEEKLRTDILSSLYELNGMAFHLALRREDLDAAWPIVTEVLPRFSTRAIKYAPSEDELSKVENSNQEHGLRQGSTLVHRSLPRKMDVTDSRVDDQLRPGLEQPLEKWIGVWRSRKNSLLQMGSLLKLNPFMERYVQCPPSDKEQKRADGDLQVHLEKEQPGSMPSIQGLCYPQPKHFPCRKVDGIVEGDTLQKQECLRTLIGEMSILQQKLALQQEEKASLKQALSKENSSLKEELTKYEEQLKEKTGEQEKQQQELAKVVKALREAECKIASLTGECQEAWAKKEGAEIALKEAEQRLSTQEAERREHLAHMEAQDLRQQQLISQCQGLQEKLKVSEKSLERWEEYVAAMKSQHGQLETVKELAEEKCCRTVKREDYSTIQDMDPLKKKLERSLAEIKHLEKEKETLLETFVSQEQSLVLSKLEMKDLQKELLVCQEQLVTLQVSLEKQEKALRDHEKAALSLQRELNNQSACLKESLEKNTTLEAQLEEMASKKFQLEADSLEEQRRWERTLQTLTGQLNTFEKEIVRLQEDKQQLQATLQQALGEREVLVKQTESTTASLEVQIQEMTWLRSELETLKSTSQTLQKTQQEKSESIASTLREECLKLKNQIEQLQLEKVQATNVAKQLSEELGQCWKWPTEDDVLQIAPVSSMTMTHLAHESNSKETRAPVKERGLVTEGKNHGIARSPLTMKEIQTGVLQDLEGPIKKDDGATQRTEVHEKDLAGHLDKMTEDVRQAIKMLIAKEKTTGRLMEQLNRSQQEKEQLQLLLEKNCQESKEKEKKLKEELSEQGMVISNMKIKLLELLQEKDALWQKTEGIILPVANVVPQNTGLCSQCKKEFKLMSRRYQCRWCQSTVCHACSVSRGHKERYCIACYQKRNGQST</sequence>
<dbReference type="Proteomes" id="UP001474421">
    <property type="component" value="Unassembled WGS sequence"/>
</dbReference>
<comment type="subcellular location">
    <subcellularLocation>
        <location evidence="2">Cytoplasmic vesicle</location>
        <location evidence="2">Autophagosome</location>
    </subcellularLocation>
    <subcellularLocation>
        <location evidence="1">Lysosome</location>
    </subcellularLocation>
</comment>
<proteinExistence type="predicted"/>
<feature type="region of interest" description="Disordered" evidence="14">
    <location>
        <begin position="24"/>
        <end position="47"/>
    </location>
</feature>
<dbReference type="EMBL" id="JAOTOJ010000001">
    <property type="protein sequence ID" value="KAK9410480.1"/>
    <property type="molecule type" value="Genomic_DNA"/>
</dbReference>
<keyword evidence="9" id="KW-0968">Cytoplasmic vesicle</keyword>
<evidence type="ECO:0000256" key="13">
    <source>
        <dbReference type="SAM" id="Coils"/>
    </source>
</evidence>
<keyword evidence="5" id="KW-0862">Zinc</keyword>
<evidence type="ECO:0000256" key="6">
    <source>
        <dbReference type="ARBA" id="ARBA00023006"/>
    </source>
</evidence>
<evidence type="ECO:0000259" key="16">
    <source>
        <dbReference type="PROSITE" id="PS50826"/>
    </source>
</evidence>
<evidence type="ECO:0000313" key="18">
    <source>
        <dbReference type="Proteomes" id="UP001474421"/>
    </source>
</evidence>
<dbReference type="Gene3D" id="3.30.40.10">
    <property type="entry name" value="Zinc/RING finger domain, C3HC4 (zinc finger)"/>
    <property type="match status" value="1"/>
</dbReference>
<evidence type="ECO:0000256" key="14">
    <source>
        <dbReference type="SAM" id="MobiDB-lite"/>
    </source>
</evidence>
<dbReference type="SUPFAM" id="SSF140741">
    <property type="entry name" value="RUN domain-like"/>
    <property type="match status" value="1"/>
</dbReference>
<keyword evidence="3" id="KW-0479">Metal-binding</keyword>
<evidence type="ECO:0000256" key="4">
    <source>
        <dbReference type="ARBA" id="ARBA00022771"/>
    </source>
</evidence>
<dbReference type="InterPro" id="IPR059036">
    <property type="entry name" value="RUFY4_dom"/>
</dbReference>
<evidence type="ECO:0000256" key="3">
    <source>
        <dbReference type="ARBA" id="ARBA00022723"/>
    </source>
</evidence>
<evidence type="ECO:0000256" key="7">
    <source>
        <dbReference type="ARBA" id="ARBA00023054"/>
    </source>
</evidence>
<comment type="caution">
    <text evidence="17">The sequence shown here is derived from an EMBL/GenBank/DDBJ whole genome shotgun (WGS) entry which is preliminary data.</text>
</comment>
<dbReference type="Pfam" id="PF02759">
    <property type="entry name" value="RUN"/>
    <property type="match status" value="1"/>
</dbReference>
<dbReference type="GO" id="GO:0051050">
    <property type="term" value="P:positive regulation of transport"/>
    <property type="evidence" value="ECO:0007669"/>
    <property type="project" value="UniProtKB-ARBA"/>
</dbReference>
<feature type="domain" description="RUN" evidence="16">
    <location>
        <begin position="92"/>
        <end position="226"/>
    </location>
</feature>
<dbReference type="InterPro" id="IPR004012">
    <property type="entry name" value="Run_dom"/>
</dbReference>
<evidence type="ECO:0000256" key="2">
    <source>
        <dbReference type="ARBA" id="ARBA00004419"/>
    </source>
</evidence>
<dbReference type="GO" id="GO:0008270">
    <property type="term" value="F:zinc ion binding"/>
    <property type="evidence" value="ECO:0007669"/>
    <property type="project" value="UniProtKB-KW"/>
</dbReference>
<dbReference type="GO" id="GO:0005776">
    <property type="term" value="C:autophagosome"/>
    <property type="evidence" value="ECO:0007669"/>
    <property type="project" value="UniProtKB-SubCell"/>
</dbReference>
<protein>
    <recommendedName>
        <fullName evidence="11">RUN and FYVE domain-containing protein 4</fullName>
    </recommendedName>
</protein>
<evidence type="ECO:0000313" key="17">
    <source>
        <dbReference type="EMBL" id="KAK9410480.1"/>
    </source>
</evidence>
<feature type="domain" description="FYVE-type" evidence="15">
    <location>
        <begin position="1028"/>
        <end position="1080"/>
    </location>
</feature>
<dbReference type="PROSITE" id="PS50826">
    <property type="entry name" value="RUN"/>
    <property type="match status" value="1"/>
</dbReference>
<evidence type="ECO:0000256" key="8">
    <source>
        <dbReference type="ARBA" id="ARBA00023228"/>
    </source>
</evidence>
<feature type="coiled-coil region" evidence="13">
    <location>
        <begin position="395"/>
        <end position="545"/>
    </location>
</feature>
<evidence type="ECO:0000256" key="12">
    <source>
        <dbReference type="PROSITE-ProRule" id="PRU00091"/>
    </source>
</evidence>
<keyword evidence="18" id="KW-1185">Reference proteome</keyword>
<dbReference type="GO" id="GO:0005770">
    <property type="term" value="C:late endosome"/>
    <property type="evidence" value="ECO:0007669"/>
    <property type="project" value="TreeGrafter"/>
</dbReference>
<dbReference type="InterPro" id="IPR037213">
    <property type="entry name" value="Run_dom_sf"/>
</dbReference>
<dbReference type="GO" id="GO:0071353">
    <property type="term" value="P:cellular response to interleukin-4"/>
    <property type="evidence" value="ECO:0007669"/>
    <property type="project" value="UniProtKB-ARBA"/>
</dbReference>
<dbReference type="InterPro" id="IPR017455">
    <property type="entry name" value="Znf_FYVE-rel"/>
</dbReference>
<dbReference type="InterPro" id="IPR013083">
    <property type="entry name" value="Znf_RING/FYVE/PHD"/>
</dbReference>
<dbReference type="GO" id="GO:0072383">
    <property type="term" value="P:plus-end-directed vesicle transport along microtubule"/>
    <property type="evidence" value="ECO:0007669"/>
    <property type="project" value="TreeGrafter"/>
</dbReference>
<feature type="coiled-coil region" evidence="13">
    <location>
        <begin position="949"/>
        <end position="991"/>
    </location>
</feature>
<dbReference type="InterPro" id="IPR011011">
    <property type="entry name" value="Znf_FYVE_PHD"/>
</dbReference>
<dbReference type="Gene3D" id="1.20.58.900">
    <property type="match status" value="1"/>
</dbReference>
<dbReference type="GO" id="GO:1901098">
    <property type="term" value="P:positive regulation of autophagosome maturation"/>
    <property type="evidence" value="ECO:0007669"/>
    <property type="project" value="TreeGrafter"/>
</dbReference>
<dbReference type="PANTHER" id="PTHR46753">
    <property type="entry name" value="FYVE AND COILED-COIL DOMAIN-CONTAINING PROTEIN 1"/>
    <property type="match status" value="1"/>
</dbReference>
<evidence type="ECO:0000256" key="11">
    <source>
        <dbReference type="ARBA" id="ARBA00069100"/>
    </source>
</evidence>
<comment type="function">
    <text evidence="10">ARL8 effector that promotes the coupling of endolysosomes to dynein-dynactin for retrograde transport along microtubules. Acts by binding both GTP-bound ARL8 and dynein-dynactin. In nonneuronal cells, promotes concentration of endolysosomes in the juxtanuclear area. In hippocampal neurons, drives retrograde transport of endolysosomes from the axon to the soma. Positive regulator of macroautophagy in dendritic cells. Increases autophagic flux, probably by stimulating both autophagosome formation and facilitating tethering with lysosomes. Binds to phosphatidylinositol 3-phosphate (PtdIns3P) through its FYVE-type zinc finger. Positive regulator of osteosclast bone-resorbing activity, possibly by promoting late endosome-lysosome fusion by acting as an adapter protein between RAB7A on late endosomes and LAMP2 on primary lysosomes.</text>
</comment>
<evidence type="ECO:0000259" key="15">
    <source>
        <dbReference type="PROSITE" id="PS50178"/>
    </source>
</evidence>
<keyword evidence="4 12" id="KW-0863">Zinc-finger</keyword>
<gene>
    <name evidence="17" type="ORF">NXF25_001655</name>
</gene>